<feature type="region of interest" description="Disordered" evidence="1">
    <location>
        <begin position="33"/>
        <end position="77"/>
    </location>
</feature>
<proteinExistence type="predicted"/>
<dbReference type="Proteomes" id="UP001176521">
    <property type="component" value="Unassembled WGS sequence"/>
</dbReference>
<keyword evidence="3" id="KW-1185">Reference proteome</keyword>
<protein>
    <submittedName>
        <fullName evidence="2">Uncharacterized protein</fullName>
    </submittedName>
</protein>
<reference evidence="2" key="1">
    <citation type="journal article" date="2023" name="PhytoFront">
        <title>Draft Genome Resources of Seven Strains of Tilletia horrida, Causal Agent of Kernel Smut of Rice.</title>
        <authorList>
            <person name="Khanal S."/>
            <person name="Antony Babu S."/>
            <person name="Zhou X.G."/>
        </authorList>
    </citation>
    <scope>NUCLEOTIDE SEQUENCE</scope>
    <source>
        <strain evidence="2">TX3</strain>
    </source>
</reference>
<evidence type="ECO:0000256" key="1">
    <source>
        <dbReference type="SAM" id="MobiDB-lite"/>
    </source>
</evidence>
<feature type="compositionally biased region" description="Acidic residues" evidence="1">
    <location>
        <begin position="58"/>
        <end position="76"/>
    </location>
</feature>
<sequence>MVSHEQAAATQLAAIIKGDDAVAGNTMDIDIERASQNRIDRDTGDISREPSDGRYDDGEGGDYVSDEAEFGGEAENGDMGVTDSDGEDAYADAEDACSRPVQPWNSKIASARLVRLHNEVATLTPQASDVIRAGLRDVRDIVRTYFRTLPRLRARLQAVCILALRLWKKIARHEVANGDRNRISTPRNYFLSASLHELNSLVSVLEETNFSSLVKRIRNLEDAHEAIEETTINLFCFYHSWSVSIDECAKKSTRASASLFDRIWAVTAVQDAVQPVSDDFDDISGLQPPFPLLHLEVFSLLRAIPRRSTAAIEAAEDASNAKVPSLQDAQTISRLLHDLDARTTTEALEQSAAPEQYPVWRNVAIATAESVIDLAERVETLFKTNMIQEFLLVTFYAMVQLGYPEQASIIGELLVLETSASIGPQGPQSWEDKMALSSALAALSWTYRHCEEGIDKVNALHSAKEANDLALSIEATGLARADFASIRLLQGRTLAQYALAKLDSSDIAAHHEGRKELDRAAIVLRAAVNDDPFGLEAQFALASAFDRFASNGTGTPREAMNHSCQQETAQTAQQLSEGRTLLLLRQKAARTWHEHARAAMQQHSYAEAAESYAKAIEDYRQLPPGPLPDEESKARLVECYWQGAIACDKAYKDGKAITMVGHAIKMCHNPSWLPSLLEHQALLLIKARRYHEALESIHKIDDLRMQPNGQHAIATDTLMRLCRQQTFCELMLGRDALPGNEGHATLRTPFSQGEAASWASFSDNERFHPGALGGLALRAGYDRHWLVWGSPSR</sequence>
<accession>A0AAN6GHP3</accession>
<dbReference type="Gene3D" id="1.25.40.10">
    <property type="entry name" value="Tetratricopeptide repeat domain"/>
    <property type="match status" value="1"/>
</dbReference>
<comment type="caution">
    <text evidence="2">The sequence shown here is derived from an EMBL/GenBank/DDBJ whole genome shotgun (WGS) entry which is preliminary data.</text>
</comment>
<dbReference type="InterPro" id="IPR011990">
    <property type="entry name" value="TPR-like_helical_dom_sf"/>
</dbReference>
<name>A0AAN6GHP3_9BASI</name>
<dbReference type="EMBL" id="JAPDMQ010000010">
    <property type="protein sequence ID" value="KAK0540624.1"/>
    <property type="molecule type" value="Genomic_DNA"/>
</dbReference>
<evidence type="ECO:0000313" key="3">
    <source>
        <dbReference type="Proteomes" id="UP001176521"/>
    </source>
</evidence>
<gene>
    <name evidence="2" type="ORF">OC842_000396</name>
</gene>
<feature type="compositionally biased region" description="Basic and acidic residues" evidence="1">
    <location>
        <begin position="33"/>
        <end position="57"/>
    </location>
</feature>
<dbReference type="AlphaFoldDB" id="A0AAN6GHP3"/>
<dbReference type="SUPFAM" id="SSF48452">
    <property type="entry name" value="TPR-like"/>
    <property type="match status" value="1"/>
</dbReference>
<organism evidence="2 3">
    <name type="scientific">Tilletia horrida</name>
    <dbReference type="NCBI Taxonomy" id="155126"/>
    <lineage>
        <taxon>Eukaryota</taxon>
        <taxon>Fungi</taxon>
        <taxon>Dikarya</taxon>
        <taxon>Basidiomycota</taxon>
        <taxon>Ustilaginomycotina</taxon>
        <taxon>Exobasidiomycetes</taxon>
        <taxon>Tilletiales</taxon>
        <taxon>Tilletiaceae</taxon>
        <taxon>Tilletia</taxon>
    </lineage>
</organism>
<evidence type="ECO:0000313" key="2">
    <source>
        <dbReference type="EMBL" id="KAK0540624.1"/>
    </source>
</evidence>